<evidence type="ECO:0000313" key="1">
    <source>
        <dbReference type="EMBL" id="CAI9585365.1"/>
    </source>
</evidence>
<reference evidence="1" key="1">
    <citation type="submission" date="2023-05" db="EMBL/GenBank/DDBJ databases">
        <authorList>
            <person name="Stuckert A."/>
        </authorList>
    </citation>
    <scope>NUCLEOTIDE SEQUENCE</scope>
</reference>
<feature type="non-terminal residue" evidence="1">
    <location>
        <position position="1"/>
    </location>
</feature>
<organism evidence="1 2">
    <name type="scientific">Staurois parvus</name>
    <dbReference type="NCBI Taxonomy" id="386267"/>
    <lineage>
        <taxon>Eukaryota</taxon>
        <taxon>Metazoa</taxon>
        <taxon>Chordata</taxon>
        <taxon>Craniata</taxon>
        <taxon>Vertebrata</taxon>
        <taxon>Euteleostomi</taxon>
        <taxon>Amphibia</taxon>
        <taxon>Batrachia</taxon>
        <taxon>Anura</taxon>
        <taxon>Neobatrachia</taxon>
        <taxon>Ranoidea</taxon>
        <taxon>Ranidae</taxon>
        <taxon>Staurois</taxon>
    </lineage>
</organism>
<comment type="caution">
    <text evidence="1">The sequence shown here is derived from an EMBL/GenBank/DDBJ whole genome shotgun (WGS) entry which is preliminary data.</text>
</comment>
<keyword evidence="2" id="KW-1185">Reference proteome</keyword>
<protein>
    <submittedName>
        <fullName evidence="1">Uncharacterized protein</fullName>
    </submittedName>
</protein>
<sequence>CLGVNQGLGPGRDSCSIGLLLQPHRVCEYRGGLTTHRAPWAIGDHGAPVSLPKLKKAYEKGTRGISWGPLLTLGPRAVPEFPNGQSTPASSTFVFKQTLTDLCNCRHCGQFILLTEECTVFKSQETSCFMGAILLDQRQVSLKWY</sequence>
<evidence type="ECO:0000313" key="2">
    <source>
        <dbReference type="Proteomes" id="UP001162483"/>
    </source>
</evidence>
<accession>A0ABN9EKG0</accession>
<dbReference type="Proteomes" id="UP001162483">
    <property type="component" value="Unassembled WGS sequence"/>
</dbReference>
<gene>
    <name evidence="1" type="ORF">SPARVUS_LOCUS10166206</name>
</gene>
<proteinExistence type="predicted"/>
<dbReference type="EMBL" id="CATNWA010015638">
    <property type="protein sequence ID" value="CAI9585365.1"/>
    <property type="molecule type" value="Genomic_DNA"/>
</dbReference>
<name>A0ABN9EKG0_9NEOB</name>